<dbReference type="PANTHER" id="PTHR13935">
    <property type="entry name" value="ACHAETE-SCUTE TRANSCRIPTION FACTOR-RELATED"/>
    <property type="match status" value="1"/>
</dbReference>
<keyword evidence="4" id="KW-0175">Coiled coil</keyword>
<dbReference type="PANTHER" id="PTHR13935:SF46">
    <property type="entry name" value="TRANSCRIPTION FACTOR BHLH167-RELATED"/>
    <property type="match status" value="1"/>
</dbReference>
<proteinExistence type="inferred from homology"/>
<evidence type="ECO:0000256" key="1">
    <source>
        <dbReference type="ARBA" id="ARBA00005510"/>
    </source>
</evidence>
<protein>
    <recommendedName>
        <fullName evidence="7">BHLH domain-containing protein</fullName>
    </recommendedName>
</protein>
<evidence type="ECO:0000313" key="5">
    <source>
        <dbReference type="EMBL" id="KAJ3702253.1"/>
    </source>
</evidence>
<dbReference type="GO" id="GO:0000981">
    <property type="term" value="F:DNA-binding transcription factor activity, RNA polymerase II-specific"/>
    <property type="evidence" value="ECO:0007669"/>
    <property type="project" value="TreeGrafter"/>
</dbReference>
<evidence type="ECO:0000256" key="4">
    <source>
        <dbReference type="SAM" id="Coils"/>
    </source>
</evidence>
<dbReference type="Proteomes" id="UP001210211">
    <property type="component" value="Unassembled WGS sequence"/>
</dbReference>
<dbReference type="GO" id="GO:0090575">
    <property type="term" value="C:RNA polymerase II transcription regulator complex"/>
    <property type="evidence" value="ECO:0007669"/>
    <property type="project" value="TreeGrafter"/>
</dbReference>
<dbReference type="SUPFAM" id="SSF47459">
    <property type="entry name" value="HLH, helix-loop-helix DNA-binding domain"/>
    <property type="match status" value="1"/>
</dbReference>
<evidence type="ECO:0008006" key="7">
    <source>
        <dbReference type="Google" id="ProtNLM"/>
    </source>
</evidence>
<evidence type="ECO:0000256" key="3">
    <source>
        <dbReference type="ARBA" id="ARBA00023163"/>
    </source>
</evidence>
<organism evidence="5 6">
    <name type="scientific">Rhynchospora tenuis</name>
    <dbReference type="NCBI Taxonomy" id="198213"/>
    <lineage>
        <taxon>Eukaryota</taxon>
        <taxon>Viridiplantae</taxon>
        <taxon>Streptophyta</taxon>
        <taxon>Embryophyta</taxon>
        <taxon>Tracheophyta</taxon>
        <taxon>Spermatophyta</taxon>
        <taxon>Magnoliopsida</taxon>
        <taxon>Liliopsida</taxon>
        <taxon>Poales</taxon>
        <taxon>Cyperaceae</taxon>
        <taxon>Cyperoideae</taxon>
        <taxon>Rhynchosporeae</taxon>
        <taxon>Rhynchospora</taxon>
    </lineage>
</organism>
<accession>A0AAD6EV58</accession>
<name>A0AAD6EV58_9POAL</name>
<dbReference type="EMBL" id="JAMRDG010000001">
    <property type="protein sequence ID" value="KAJ3702253.1"/>
    <property type="molecule type" value="Genomic_DNA"/>
</dbReference>
<dbReference type="GO" id="GO:0046983">
    <property type="term" value="F:protein dimerization activity"/>
    <property type="evidence" value="ECO:0007669"/>
    <property type="project" value="InterPro"/>
</dbReference>
<reference evidence="5 6" key="1">
    <citation type="journal article" date="2022" name="Cell">
        <title>Repeat-based holocentromeres influence genome architecture and karyotype evolution.</title>
        <authorList>
            <person name="Hofstatter P.G."/>
            <person name="Thangavel G."/>
            <person name="Lux T."/>
            <person name="Neumann P."/>
            <person name="Vondrak T."/>
            <person name="Novak P."/>
            <person name="Zhang M."/>
            <person name="Costa L."/>
            <person name="Castellani M."/>
            <person name="Scott A."/>
            <person name="Toegelov H."/>
            <person name="Fuchs J."/>
            <person name="Mata-Sucre Y."/>
            <person name="Dias Y."/>
            <person name="Vanzela A.L.L."/>
            <person name="Huettel B."/>
            <person name="Almeida C.C.S."/>
            <person name="Simkova H."/>
            <person name="Souza G."/>
            <person name="Pedrosa-Harand A."/>
            <person name="Macas J."/>
            <person name="Mayer K.F.X."/>
            <person name="Houben A."/>
            <person name="Marques A."/>
        </authorList>
    </citation>
    <scope>NUCLEOTIDE SEQUENCE [LARGE SCALE GENOMIC DNA]</scope>
    <source>
        <strain evidence="5">RhyTen1mFocal</strain>
    </source>
</reference>
<dbReference type="GO" id="GO:0000977">
    <property type="term" value="F:RNA polymerase II transcription regulatory region sequence-specific DNA binding"/>
    <property type="evidence" value="ECO:0007669"/>
    <property type="project" value="TreeGrafter"/>
</dbReference>
<evidence type="ECO:0000256" key="2">
    <source>
        <dbReference type="ARBA" id="ARBA00023015"/>
    </source>
</evidence>
<comment type="caution">
    <text evidence="5">The sequence shown here is derived from an EMBL/GenBank/DDBJ whole genome shotgun (WGS) entry which is preliminary data.</text>
</comment>
<sequence>MESSGRTPRKPDRKTVEKNRRIYMKSLYSRLDSLLPNPTKVDGMTLTVPDRIVEAADYIMELRESVEKLRERKRQLIALGSNNSILTKLLPDIEVQQMSNGLTSVKTTSDLRNNAVGFFKMIQLLEEEGVEVLSAYLPASKTEGSVCNTHFLLRM</sequence>
<dbReference type="InterPro" id="IPR036638">
    <property type="entry name" value="HLH_DNA-bd_sf"/>
</dbReference>
<evidence type="ECO:0000313" key="6">
    <source>
        <dbReference type="Proteomes" id="UP001210211"/>
    </source>
</evidence>
<dbReference type="Gene3D" id="4.10.280.10">
    <property type="entry name" value="Helix-loop-helix DNA-binding domain"/>
    <property type="match status" value="1"/>
</dbReference>
<comment type="similarity">
    <text evidence="1">Belongs to the bHLH protein family.</text>
</comment>
<feature type="coiled-coil region" evidence="4">
    <location>
        <begin position="52"/>
        <end position="79"/>
    </location>
</feature>
<dbReference type="AlphaFoldDB" id="A0AAD6EV58"/>
<gene>
    <name evidence="5" type="ORF">LUZ61_005958</name>
</gene>
<keyword evidence="6" id="KW-1185">Reference proteome</keyword>
<dbReference type="InterPro" id="IPR015660">
    <property type="entry name" value="MASH1/Ascl1a-like"/>
</dbReference>
<keyword evidence="2" id="KW-0805">Transcription regulation</keyword>
<keyword evidence="3" id="KW-0804">Transcription</keyword>